<keyword evidence="3" id="KW-1185">Reference proteome</keyword>
<dbReference type="AlphaFoldDB" id="A0AAE1AB86"/>
<accession>A0AAE1AB86</accession>
<reference evidence="2" key="1">
    <citation type="journal article" date="2023" name="G3 (Bethesda)">
        <title>A reference genome for the long-term kleptoplast-retaining sea slug Elysia crispata morphotype clarki.</title>
        <authorList>
            <person name="Eastman K.E."/>
            <person name="Pendleton A.L."/>
            <person name="Shaikh M.A."/>
            <person name="Suttiyut T."/>
            <person name="Ogas R."/>
            <person name="Tomko P."/>
            <person name="Gavelis G."/>
            <person name="Widhalm J.R."/>
            <person name="Wisecaver J.H."/>
        </authorList>
    </citation>
    <scope>NUCLEOTIDE SEQUENCE</scope>
    <source>
        <strain evidence="2">ECLA1</strain>
    </source>
</reference>
<evidence type="ECO:0000313" key="3">
    <source>
        <dbReference type="Proteomes" id="UP001283361"/>
    </source>
</evidence>
<comment type="caution">
    <text evidence="2">The sequence shown here is derived from an EMBL/GenBank/DDBJ whole genome shotgun (WGS) entry which is preliminary data.</text>
</comment>
<name>A0AAE1AB86_9GAST</name>
<sequence length="85" mass="9013">MTIRLRGNLGGFIGSEMGKSGGRATDNLKEKSVQGRVVVPVLSPPVLREGVKRVGVSPQPNSVAQSHKSESFSRRIAKGGKWLSG</sequence>
<feature type="region of interest" description="Disordered" evidence="1">
    <location>
        <begin position="56"/>
        <end position="85"/>
    </location>
</feature>
<gene>
    <name evidence="2" type="ORF">RRG08_006531</name>
</gene>
<evidence type="ECO:0000256" key="1">
    <source>
        <dbReference type="SAM" id="MobiDB-lite"/>
    </source>
</evidence>
<dbReference type="Proteomes" id="UP001283361">
    <property type="component" value="Unassembled WGS sequence"/>
</dbReference>
<dbReference type="EMBL" id="JAWDGP010002353">
    <property type="protein sequence ID" value="KAK3783836.1"/>
    <property type="molecule type" value="Genomic_DNA"/>
</dbReference>
<protein>
    <submittedName>
        <fullName evidence="2">Uncharacterized protein</fullName>
    </submittedName>
</protein>
<proteinExistence type="predicted"/>
<evidence type="ECO:0000313" key="2">
    <source>
        <dbReference type="EMBL" id="KAK3783836.1"/>
    </source>
</evidence>
<feature type="region of interest" description="Disordered" evidence="1">
    <location>
        <begin position="1"/>
        <end position="26"/>
    </location>
</feature>
<organism evidence="2 3">
    <name type="scientific">Elysia crispata</name>
    <name type="common">lettuce slug</name>
    <dbReference type="NCBI Taxonomy" id="231223"/>
    <lineage>
        <taxon>Eukaryota</taxon>
        <taxon>Metazoa</taxon>
        <taxon>Spiralia</taxon>
        <taxon>Lophotrochozoa</taxon>
        <taxon>Mollusca</taxon>
        <taxon>Gastropoda</taxon>
        <taxon>Heterobranchia</taxon>
        <taxon>Euthyneura</taxon>
        <taxon>Panpulmonata</taxon>
        <taxon>Sacoglossa</taxon>
        <taxon>Placobranchoidea</taxon>
        <taxon>Plakobranchidae</taxon>
        <taxon>Elysia</taxon>
    </lineage>
</organism>